<keyword evidence="3" id="KW-0315">Glutamine amidotransferase</keyword>
<sequence length="276" mass="30129">MTLKNFLSRVWALLPLLMRATDAQSNAKTTLGIVVFDGYEPLDVWGPLELFSSMSRFKDIELSVIGHEIGLVTSRTPPRLVPPGQPQPIGVRLSSQILATHSFANAPPLDILLIPGGLGNRVLAEHNDTAVEDFIATRYPQLKYLLSTCTGAVSIANSGVLDGKRATSNKAAWKWVITHGKKVTWVPTARWVVDGNIWTSSGVSAGIDMAYAFLRHYYSDDQKSVDTMLNHVEYAPHTDPHWDPFSVVYKLPGADLNSSLVDCVKPAEGGSDPLPP</sequence>
<dbReference type="EMBL" id="MU854599">
    <property type="protein sequence ID" value="KAK4032532.1"/>
    <property type="molecule type" value="Genomic_DNA"/>
</dbReference>
<evidence type="ECO:0000259" key="2">
    <source>
        <dbReference type="Pfam" id="PF01965"/>
    </source>
</evidence>
<evidence type="ECO:0000313" key="3">
    <source>
        <dbReference type="EMBL" id="KAK4032532.1"/>
    </source>
</evidence>
<dbReference type="InterPro" id="IPR029062">
    <property type="entry name" value="Class_I_gatase-like"/>
</dbReference>
<dbReference type="Gene3D" id="3.40.50.880">
    <property type="match status" value="1"/>
</dbReference>
<evidence type="ECO:0000313" key="4">
    <source>
        <dbReference type="Proteomes" id="UP001303115"/>
    </source>
</evidence>
<protein>
    <submittedName>
        <fullName evidence="3">Class I glutamine amidotransferase-like protein</fullName>
    </submittedName>
</protein>
<dbReference type="InterPro" id="IPR002818">
    <property type="entry name" value="DJ-1/PfpI"/>
</dbReference>
<comment type="caution">
    <text evidence="3">The sequence shown here is derived from an EMBL/GenBank/DDBJ whole genome shotgun (WGS) entry which is preliminary data.</text>
</comment>
<dbReference type="Proteomes" id="UP001303115">
    <property type="component" value="Unassembled WGS sequence"/>
</dbReference>
<organism evidence="3 4">
    <name type="scientific">Parachaetomium inaequale</name>
    <dbReference type="NCBI Taxonomy" id="2588326"/>
    <lineage>
        <taxon>Eukaryota</taxon>
        <taxon>Fungi</taxon>
        <taxon>Dikarya</taxon>
        <taxon>Ascomycota</taxon>
        <taxon>Pezizomycotina</taxon>
        <taxon>Sordariomycetes</taxon>
        <taxon>Sordariomycetidae</taxon>
        <taxon>Sordariales</taxon>
        <taxon>Chaetomiaceae</taxon>
        <taxon>Parachaetomium</taxon>
    </lineage>
</organism>
<proteinExistence type="predicted"/>
<dbReference type="PANTHER" id="PTHR43130:SF15">
    <property type="entry name" value="THIJ_PFPI FAMILY PROTEIN (AFU_ORTHOLOGUE AFUA_5G14240)"/>
    <property type="match status" value="1"/>
</dbReference>
<accession>A0AAN6SM95</accession>
<dbReference type="Pfam" id="PF01965">
    <property type="entry name" value="DJ-1_PfpI"/>
    <property type="match status" value="1"/>
</dbReference>
<gene>
    <name evidence="3" type="ORF">C8A01DRAFT_41031</name>
</gene>
<keyword evidence="4" id="KW-1185">Reference proteome</keyword>
<feature type="signal peptide" evidence="1">
    <location>
        <begin position="1"/>
        <end position="23"/>
    </location>
</feature>
<feature type="chain" id="PRO_5043012395" evidence="1">
    <location>
        <begin position="24"/>
        <end position="276"/>
    </location>
</feature>
<reference evidence="4" key="1">
    <citation type="journal article" date="2023" name="Mol. Phylogenet. Evol.">
        <title>Genome-scale phylogeny and comparative genomics of the fungal order Sordariales.</title>
        <authorList>
            <person name="Hensen N."/>
            <person name="Bonometti L."/>
            <person name="Westerberg I."/>
            <person name="Brannstrom I.O."/>
            <person name="Guillou S."/>
            <person name="Cros-Aarteil S."/>
            <person name="Calhoun S."/>
            <person name="Haridas S."/>
            <person name="Kuo A."/>
            <person name="Mondo S."/>
            <person name="Pangilinan J."/>
            <person name="Riley R."/>
            <person name="LaButti K."/>
            <person name="Andreopoulos B."/>
            <person name="Lipzen A."/>
            <person name="Chen C."/>
            <person name="Yan M."/>
            <person name="Daum C."/>
            <person name="Ng V."/>
            <person name="Clum A."/>
            <person name="Steindorff A."/>
            <person name="Ohm R.A."/>
            <person name="Martin F."/>
            <person name="Silar P."/>
            <person name="Natvig D.O."/>
            <person name="Lalanne C."/>
            <person name="Gautier V."/>
            <person name="Ament-Velasquez S.L."/>
            <person name="Kruys A."/>
            <person name="Hutchinson M.I."/>
            <person name="Powell A.J."/>
            <person name="Barry K."/>
            <person name="Miller A.N."/>
            <person name="Grigoriev I.V."/>
            <person name="Debuchy R."/>
            <person name="Gladieux P."/>
            <person name="Hiltunen Thoren M."/>
            <person name="Johannesson H."/>
        </authorList>
    </citation>
    <scope>NUCLEOTIDE SEQUENCE [LARGE SCALE GENOMIC DNA]</scope>
    <source>
        <strain evidence="4">CBS 284.82</strain>
    </source>
</reference>
<name>A0AAN6SM95_9PEZI</name>
<dbReference type="InterPro" id="IPR052158">
    <property type="entry name" value="INH-QAR"/>
</dbReference>
<keyword evidence="1" id="KW-0732">Signal</keyword>
<evidence type="ECO:0000256" key="1">
    <source>
        <dbReference type="SAM" id="SignalP"/>
    </source>
</evidence>
<dbReference type="AlphaFoldDB" id="A0AAN6SM95"/>
<dbReference type="CDD" id="cd03139">
    <property type="entry name" value="GATase1_PfpI_2"/>
    <property type="match status" value="1"/>
</dbReference>
<dbReference type="SUPFAM" id="SSF52317">
    <property type="entry name" value="Class I glutamine amidotransferase-like"/>
    <property type="match status" value="1"/>
</dbReference>
<dbReference type="PANTHER" id="PTHR43130">
    <property type="entry name" value="ARAC-FAMILY TRANSCRIPTIONAL REGULATOR"/>
    <property type="match status" value="1"/>
</dbReference>
<feature type="domain" description="DJ-1/PfpI" evidence="2">
    <location>
        <begin position="33"/>
        <end position="214"/>
    </location>
</feature>